<keyword evidence="3" id="KW-1185">Reference proteome</keyword>
<feature type="compositionally biased region" description="Gly residues" evidence="1">
    <location>
        <begin position="114"/>
        <end position="123"/>
    </location>
</feature>
<comment type="caution">
    <text evidence="2">The sequence shown here is derived from an EMBL/GenBank/DDBJ whole genome shotgun (WGS) entry which is preliminary data.</text>
</comment>
<dbReference type="EMBL" id="BGZK01002316">
    <property type="protein sequence ID" value="GBP92866.1"/>
    <property type="molecule type" value="Genomic_DNA"/>
</dbReference>
<gene>
    <name evidence="2" type="ORF">EVAR_54885_1</name>
</gene>
<accession>A0A4C1ZWP0</accession>
<organism evidence="2 3">
    <name type="scientific">Eumeta variegata</name>
    <name type="common">Bagworm moth</name>
    <name type="synonym">Eumeta japonica</name>
    <dbReference type="NCBI Taxonomy" id="151549"/>
    <lineage>
        <taxon>Eukaryota</taxon>
        <taxon>Metazoa</taxon>
        <taxon>Ecdysozoa</taxon>
        <taxon>Arthropoda</taxon>
        <taxon>Hexapoda</taxon>
        <taxon>Insecta</taxon>
        <taxon>Pterygota</taxon>
        <taxon>Neoptera</taxon>
        <taxon>Endopterygota</taxon>
        <taxon>Lepidoptera</taxon>
        <taxon>Glossata</taxon>
        <taxon>Ditrysia</taxon>
        <taxon>Tineoidea</taxon>
        <taxon>Psychidae</taxon>
        <taxon>Oiketicinae</taxon>
        <taxon>Eumeta</taxon>
    </lineage>
</organism>
<sequence length="175" mass="19340">MKGIIHSLRYFFVYFNATEKNPEYIHRETITITVVVASRFPGTGNPIKSVGAHSISGGARGRARPRAVLRRPSRLPAPALTPTRINRFIRLKADGARSNIFPEAIPRTSTLGRRGAGGGGRGGSRVPERTAGSTFARCELLIPFYVWQSGWFSYLAGNTRRLTPQRRRGPRALLP</sequence>
<dbReference type="Proteomes" id="UP000299102">
    <property type="component" value="Unassembled WGS sequence"/>
</dbReference>
<name>A0A4C1ZWP0_EUMVA</name>
<evidence type="ECO:0000313" key="2">
    <source>
        <dbReference type="EMBL" id="GBP92866.1"/>
    </source>
</evidence>
<evidence type="ECO:0000256" key="1">
    <source>
        <dbReference type="SAM" id="MobiDB-lite"/>
    </source>
</evidence>
<reference evidence="2 3" key="1">
    <citation type="journal article" date="2019" name="Commun. Biol.">
        <title>The bagworm genome reveals a unique fibroin gene that provides high tensile strength.</title>
        <authorList>
            <person name="Kono N."/>
            <person name="Nakamura H."/>
            <person name="Ohtoshi R."/>
            <person name="Tomita M."/>
            <person name="Numata K."/>
            <person name="Arakawa K."/>
        </authorList>
    </citation>
    <scope>NUCLEOTIDE SEQUENCE [LARGE SCALE GENOMIC DNA]</scope>
</reference>
<dbReference type="AlphaFoldDB" id="A0A4C1ZWP0"/>
<feature type="region of interest" description="Disordered" evidence="1">
    <location>
        <begin position="108"/>
        <end position="128"/>
    </location>
</feature>
<protein>
    <submittedName>
        <fullName evidence="2">Uncharacterized protein</fullName>
    </submittedName>
</protein>
<proteinExistence type="predicted"/>
<evidence type="ECO:0000313" key="3">
    <source>
        <dbReference type="Proteomes" id="UP000299102"/>
    </source>
</evidence>